<comment type="caution">
    <text evidence="1">The sequence shown here is derived from an EMBL/GenBank/DDBJ whole genome shotgun (WGS) entry which is preliminary data.</text>
</comment>
<sequence length="170" mass="19080">MKMQMNLSASRRTYQELYEESIKVKKENCVTLKKINLVEKERDELAEKSLEKNNMVQELIEMNSSLKDCVLKLTKKLNQANVQLKNFSSGTSKVGKMFSIGHSDGNKRGLGFKNNASVSTSSKKVMFIPATQNNPTIPAALNKVNLVVAFKPPVSIKSKFSKFNTYLSLL</sequence>
<reference evidence="1 2" key="1">
    <citation type="journal article" date="2019" name="Plant Biotechnol. J.">
        <title>The red bayberry genome and genetic basis of sex determination.</title>
        <authorList>
            <person name="Jia H.M."/>
            <person name="Jia H.J."/>
            <person name="Cai Q.L."/>
            <person name="Wang Y."/>
            <person name="Zhao H.B."/>
            <person name="Yang W.F."/>
            <person name="Wang G.Y."/>
            <person name="Li Y.H."/>
            <person name="Zhan D.L."/>
            <person name="Shen Y.T."/>
            <person name="Niu Q.F."/>
            <person name="Chang L."/>
            <person name="Qiu J."/>
            <person name="Zhao L."/>
            <person name="Xie H.B."/>
            <person name="Fu W.Y."/>
            <person name="Jin J."/>
            <person name="Li X.W."/>
            <person name="Jiao Y."/>
            <person name="Zhou C.C."/>
            <person name="Tu T."/>
            <person name="Chai C.Y."/>
            <person name="Gao J.L."/>
            <person name="Fan L.J."/>
            <person name="van de Weg E."/>
            <person name="Wang J.Y."/>
            <person name="Gao Z.S."/>
        </authorList>
    </citation>
    <scope>NUCLEOTIDE SEQUENCE [LARGE SCALE GENOMIC DNA]</scope>
    <source>
        <tissue evidence="1">Leaves</tissue>
    </source>
</reference>
<evidence type="ECO:0000313" key="1">
    <source>
        <dbReference type="EMBL" id="KAB1219932.1"/>
    </source>
</evidence>
<organism evidence="1 2">
    <name type="scientific">Morella rubra</name>
    <name type="common">Chinese bayberry</name>
    <dbReference type="NCBI Taxonomy" id="262757"/>
    <lineage>
        <taxon>Eukaryota</taxon>
        <taxon>Viridiplantae</taxon>
        <taxon>Streptophyta</taxon>
        <taxon>Embryophyta</taxon>
        <taxon>Tracheophyta</taxon>
        <taxon>Spermatophyta</taxon>
        <taxon>Magnoliopsida</taxon>
        <taxon>eudicotyledons</taxon>
        <taxon>Gunneridae</taxon>
        <taxon>Pentapetalae</taxon>
        <taxon>rosids</taxon>
        <taxon>fabids</taxon>
        <taxon>Fagales</taxon>
        <taxon>Myricaceae</taxon>
        <taxon>Morella</taxon>
    </lineage>
</organism>
<accession>A0A6A1W3Y4</accession>
<dbReference type="Proteomes" id="UP000516437">
    <property type="component" value="Chromosome 3"/>
</dbReference>
<dbReference type="AlphaFoldDB" id="A0A6A1W3Y4"/>
<dbReference type="EMBL" id="RXIC02000021">
    <property type="protein sequence ID" value="KAB1219932.1"/>
    <property type="molecule type" value="Genomic_DNA"/>
</dbReference>
<gene>
    <name evidence="1" type="ORF">CJ030_MR3G006209</name>
</gene>
<name>A0A6A1W3Y4_9ROSI</name>
<proteinExistence type="predicted"/>
<keyword evidence="2" id="KW-1185">Reference proteome</keyword>
<protein>
    <submittedName>
        <fullName evidence="1">Uncharacterized protein</fullName>
    </submittedName>
</protein>
<evidence type="ECO:0000313" key="2">
    <source>
        <dbReference type="Proteomes" id="UP000516437"/>
    </source>
</evidence>